<dbReference type="EMBL" id="AK362195">
    <property type="protein sequence ID" value="BAJ93399.1"/>
    <property type="molecule type" value="mRNA"/>
</dbReference>
<name>F2DE78_HORVV</name>
<sequence>MPRRALPPRLLGARRLRVGHVARAMGLAAVARASLGPRRGEGGRVVLLLEPAAERPHAQVRRHPRRPRRRLLVVVQLRLRRRRAAAAASCAAVHPPDALPILLRAPVGRLLHCQRQWLPGGSSSDTAATGGSSAPAACRPRGAAAARCARLCAATSAWMRRSVMSACRLTSCPRTMACSFTIPRSAHSAFLACAWVSFHRSPSTTPQLPFHRAYEASRTRYDRKAD</sequence>
<accession>F2DE78</accession>
<organism evidence="1">
    <name type="scientific">Hordeum vulgare subsp. vulgare</name>
    <name type="common">Domesticated barley</name>
    <dbReference type="NCBI Taxonomy" id="112509"/>
    <lineage>
        <taxon>Eukaryota</taxon>
        <taxon>Viridiplantae</taxon>
        <taxon>Streptophyta</taxon>
        <taxon>Embryophyta</taxon>
        <taxon>Tracheophyta</taxon>
        <taxon>Spermatophyta</taxon>
        <taxon>Magnoliopsida</taxon>
        <taxon>Liliopsida</taxon>
        <taxon>Poales</taxon>
        <taxon>Poaceae</taxon>
        <taxon>BOP clade</taxon>
        <taxon>Pooideae</taxon>
        <taxon>Triticodae</taxon>
        <taxon>Triticeae</taxon>
        <taxon>Hordeinae</taxon>
        <taxon>Hordeum</taxon>
    </lineage>
</organism>
<proteinExistence type="evidence at transcript level"/>
<protein>
    <submittedName>
        <fullName evidence="1">Predicted protein</fullName>
    </submittedName>
</protein>
<evidence type="ECO:0000313" key="1">
    <source>
        <dbReference type="EMBL" id="BAJ93399.1"/>
    </source>
</evidence>
<dbReference type="AlphaFoldDB" id="F2DE78"/>
<reference evidence="1" key="1">
    <citation type="journal article" date="2011" name="Plant Physiol.">
        <title>Comprehensive sequence analysis of 24,783 barley full-length cDNAs derived from 12 clone libraries.</title>
        <authorList>
            <person name="Matsumoto T."/>
            <person name="Tanaka T."/>
            <person name="Sakai H."/>
            <person name="Amano N."/>
            <person name="Kanamori H."/>
            <person name="Kurita K."/>
            <person name="Kikuta A."/>
            <person name="Kamiya K."/>
            <person name="Yamamoto M."/>
            <person name="Ikawa H."/>
            <person name="Fujii N."/>
            <person name="Hori K."/>
            <person name="Itoh T."/>
            <person name="Sato K."/>
        </authorList>
    </citation>
    <scope>NUCLEOTIDE SEQUENCE</scope>
    <source>
        <tissue evidence="1">Shoot and root</tissue>
    </source>
</reference>